<evidence type="ECO:0000313" key="3">
    <source>
        <dbReference type="Proteomes" id="UP001208570"/>
    </source>
</evidence>
<name>A0AAD9MP90_9ANNE</name>
<dbReference type="AlphaFoldDB" id="A0AAD9MP90"/>
<protein>
    <submittedName>
        <fullName evidence="2">Uncharacterized protein</fullName>
    </submittedName>
</protein>
<keyword evidence="3" id="KW-1185">Reference proteome</keyword>
<proteinExistence type="predicted"/>
<sequence length="160" mass="18101">MSNIDVDDASRYSISLTIRIKTENEFQDSSVTYGERSKFKTLEENCVKDTVICHKANITVPTNQHLRSTQVPDIYDFTVDVPLADTEGTEFIFFHSGLNSCRGDEQNNSSIGRETIPGTATGQSYVSNLEYEHLGISQRLRPRESQNTEYEHLPVKIPQP</sequence>
<organism evidence="2 3">
    <name type="scientific">Paralvinella palmiformis</name>
    <dbReference type="NCBI Taxonomy" id="53620"/>
    <lineage>
        <taxon>Eukaryota</taxon>
        <taxon>Metazoa</taxon>
        <taxon>Spiralia</taxon>
        <taxon>Lophotrochozoa</taxon>
        <taxon>Annelida</taxon>
        <taxon>Polychaeta</taxon>
        <taxon>Sedentaria</taxon>
        <taxon>Canalipalpata</taxon>
        <taxon>Terebellida</taxon>
        <taxon>Terebelliformia</taxon>
        <taxon>Alvinellidae</taxon>
        <taxon>Paralvinella</taxon>
    </lineage>
</organism>
<evidence type="ECO:0000256" key="1">
    <source>
        <dbReference type="SAM" id="MobiDB-lite"/>
    </source>
</evidence>
<reference evidence="2" key="1">
    <citation type="journal article" date="2023" name="Mol. Biol. Evol.">
        <title>Third-Generation Sequencing Reveals the Adaptive Role of the Epigenome in Three Deep-Sea Polychaetes.</title>
        <authorList>
            <person name="Perez M."/>
            <person name="Aroh O."/>
            <person name="Sun Y."/>
            <person name="Lan Y."/>
            <person name="Juniper S.K."/>
            <person name="Young C.R."/>
            <person name="Angers B."/>
            <person name="Qian P.Y."/>
        </authorList>
    </citation>
    <scope>NUCLEOTIDE SEQUENCE</scope>
    <source>
        <strain evidence="2">P08H-3</strain>
    </source>
</reference>
<accession>A0AAD9MP90</accession>
<feature type="compositionally biased region" description="Basic and acidic residues" evidence="1">
    <location>
        <begin position="141"/>
        <end position="154"/>
    </location>
</feature>
<evidence type="ECO:0000313" key="2">
    <source>
        <dbReference type="EMBL" id="KAK2138746.1"/>
    </source>
</evidence>
<gene>
    <name evidence="2" type="ORF">LSH36_2497g00000</name>
</gene>
<feature type="region of interest" description="Disordered" evidence="1">
    <location>
        <begin position="141"/>
        <end position="160"/>
    </location>
</feature>
<comment type="caution">
    <text evidence="2">The sequence shown here is derived from an EMBL/GenBank/DDBJ whole genome shotgun (WGS) entry which is preliminary data.</text>
</comment>
<dbReference type="EMBL" id="JAODUP010002486">
    <property type="protein sequence ID" value="KAK2138746.1"/>
    <property type="molecule type" value="Genomic_DNA"/>
</dbReference>
<dbReference type="Proteomes" id="UP001208570">
    <property type="component" value="Unassembled WGS sequence"/>
</dbReference>